<dbReference type="InterPro" id="IPR051043">
    <property type="entry name" value="Sulfatase_Mod_Factor_Kinase"/>
</dbReference>
<dbReference type="SUPFAM" id="SSF56436">
    <property type="entry name" value="C-type lectin-like"/>
    <property type="match status" value="1"/>
</dbReference>
<dbReference type="InterPro" id="IPR005532">
    <property type="entry name" value="SUMF_dom"/>
</dbReference>
<evidence type="ECO:0000313" key="3">
    <source>
        <dbReference type="Proteomes" id="UP000252517"/>
    </source>
</evidence>
<name>A0A367X8I0_9PROT</name>
<dbReference type="GO" id="GO:0120147">
    <property type="term" value="F:formylglycine-generating oxidase activity"/>
    <property type="evidence" value="ECO:0007669"/>
    <property type="project" value="TreeGrafter"/>
</dbReference>
<dbReference type="Gene3D" id="3.90.1580.10">
    <property type="entry name" value="paralog of FGE (formylglycine-generating enzyme)"/>
    <property type="match status" value="1"/>
</dbReference>
<dbReference type="EMBL" id="JPWH01000009">
    <property type="protein sequence ID" value="RCK49954.1"/>
    <property type="molecule type" value="Genomic_DNA"/>
</dbReference>
<feature type="domain" description="Sulfatase-modifying factor enzyme-like" evidence="1">
    <location>
        <begin position="24"/>
        <end position="276"/>
    </location>
</feature>
<evidence type="ECO:0000259" key="1">
    <source>
        <dbReference type="Pfam" id="PF03781"/>
    </source>
</evidence>
<evidence type="ECO:0000313" key="2">
    <source>
        <dbReference type="EMBL" id="RCK49954.1"/>
    </source>
</evidence>
<dbReference type="InterPro" id="IPR016187">
    <property type="entry name" value="CTDL_fold"/>
</dbReference>
<gene>
    <name evidence="2" type="ORF">TH25_13290</name>
</gene>
<dbReference type="PANTHER" id="PTHR23150">
    <property type="entry name" value="SULFATASE MODIFYING FACTOR 1, 2"/>
    <property type="match status" value="1"/>
</dbReference>
<comment type="caution">
    <text evidence="2">The sequence shown here is derived from an EMBL/GenBank/DDBJ whole genome shotgun (WGS) entry which is preliminary data.</text>
</comment>
<dbReference type="InterPro" id="IPR042095">
    <property type="entry name" value="SUMF_sf"/>
</dbReference>
<protein>
    <recommendedName>
        <fullName evidence="1">Sulfatase-modifying factor enzyme-like domain-containing protein</fullName>
    </recommendedName>
</protein>
<sequence>MGLAAAMFLSSQSLPVRADDLSLPEMTLVPAGWYWQGSDEIERDYAYRIDEQIYGEDMARRNRWYDSEIAKWRIYLPKFEISTTPVTNAQYAAFIKDTGHPAPGVTREIWDSYGLVHGFEATRPFAWKDGRPRAGRENHPVVLVSWQDAMAYTRWLGEKTGDTWRLPNEAEWEKAVRGPDGTFYPWGNIYDPTRLNSADRGPFDTMPVKSFPAGPYGLYDGAGQVFEWTLTQQQPGARIVKGGSWDDRGCGVCRPAARHSRPEHLRHILIGFRVLRVAPHKDK</sequence>
<accession>A0A367X8I0</accession>
<dbReference type="Proteomes" id="UP000252517">
    <property type="component" value="Unassembled WGS sequence"/>
</dbReference>
<dbReference type="OrthoDB" id="9768004at2"/>
<dbReference type="AlphaFoldDB" id="A0A367X8I0"/>
<proteinExistence type="predicted"/>
<reference evidence="2 3" key="1">
    <citation type="submission" date="2014-07" db="EMBL/GenBank/DDBJ databases">
        <title>Draft genome sequence of Thalassospira profundimaris S25-3-2.</title>
        <authorList>
            <person name="Lai Q."/>
            <person name="Shao Z."/>
        </authorList>
    </citation>
    <scope>NUCLEOTIDE SEQUENCE [LARGE SCALE GENOMIC DNA]</scope>
    <source>
        <strain evidence="2 3">S25-3-2</strain>
    </source>
</reference>
<dbReference type="Pfam" id="PF03781">
    <property type="entry name" value="FGE-sulfatase"/>
    <property type="match status" value="1"/>
</dbReference>
<organism evidence="2 3">
    <name type="scientific">Thalassospira profundimaris</name>
    <dbReference type="NCBI Taxonomy" id="502049"/>
    <lineage>
        <taxon>Bacteria</taxon>
        <taxon>Pseudomonadati</taxon>
        <taxon>Pseudomonadota</taxon>
        <taxon>Alphaproteobacteria</taxon>
        <taxon>Rhodospirillales</taxon>
        <taxon>Thalassospiraceae</taxon>
        <taxon>Thalassospira</taxon>
    </lineage>
</organism>
<dbReference type="PANTHER" id="PTHR23150:SF19">
    <property type="entry name" value="FORMYLGLYCINE-GENERATING ENZYME"/>
    <property type="match status" value="1"/>
</dbReference>